<dbReference type="Proteomes" id="UP000695022">
    <property type="component" value="Unplaced"/>
</dbReference>
<reference evidence="3" key="1">
    <citation type="submission" date="2025-08" db="UniProtKB">
        <authorList>
            <consortium name="RefSeq"/>
        </authorList>
    </citation>
    <scope>IDENTIFICATION</scope>
</reference>
<keyword evidence="2" id="KW-1185">Reference proteome</keyword>
<proteinExistence type="predicted"/>
<gene>
    <name evidence="3" type="primary">LOC106813545</name>
</gene>
<evidence type="ECO:0000256" key="1">
    <source>
        <dbReference type="SAM" id="MobiDB-lite"/>
    </source>
</evidence>
<organism evidence="2 3">
    <name type="scientific">Priapulus caudatus</name>
    <name type="common">Priapulid worm</name>
    <dbReference type="NCBI Taxonomy" id="37621"/>
    <lineage>
        <taxon>Eukaryota</taxon>
        <taxon>Metazoa</taxon>
        <taxon>Ecdysozoa</taxon>
        <taxon>Scalidophora</taxon>
        <taxon>Priapulida</taxon>
        <taxon>Priapulimorpha</taxon>
        <taxon>Priapulimorphida</taxon>
        <taxon>Priapulidae</taxon>
        <taxon>Priapulus</taxon>
    </lineage>
</organism>
<evidence type="ECO:0000313" key="3">
    <source>
        <dbReference type="RefSeq" id="XP_014673194.1"/>
    </source>
</evidence>
<dbReference type="RefSeq" id="XP_014673194.1">
    <property type="nucleotide sequence ID" value="XM_014817708.1"/>
</dbReference>
<feature type="compositionally biased region" description="Polar residues" evidence="1">
    <location>
        <begin position="171"/>
        <end position="184"/>
    </location>
</feature>
<feature type="region of interest" description="Disordered" evidence="1">
    <location>
        <begin position="121"/>
        <end position="200"/>
    </location>
</feature>
<accession>A0ABM1ELX3</accession>
<evidence type="ECO:0000313" key="2">
    <source>
        <dbReference type="Proteomes" id="UP000695022"/>
    </source>
</evidence>
<dbReference type="GeneID" id="106813545"/>
<name>A0ABM1ELX3_PRICU</name>
<dbReference type="PANTHER" id="PTHR12349:SF2">
    <property type="entry name" value="PALMITOYLTRANSFERASE ZDHHC8"/>
    <property type="match status" value="1"/>
</dbReference>
<sequence length="200" mass="21764">MMIPIVGLTGFHVVLVSRGRTTNEQVTGKFRGGYNPFNQGCCNNCASALCGPMYPRYAKYQHRSPSLKIQIPTLMTPPVVSANDVKITTPHKNSIELQSPVSQLPTHMYNSHVTMGDEIAMQHRQSQSRDSEPSPPHPGSYSNLFDGTDEISNYGALSPKRSPHAAGAPYQGQQRGPLSPSSASRFLLGSPAAQREEELS</sequence>
<protein>
    <submittedName>
        <fullName evidence="3">Palmitoyltransferase ZDHHC5-like</fullName>
    </submittedName>
</protein>
<dbReference type="PANTHER" id="PTHR12349">
    <property type="entry name" value="ANKYRIN REPEAT AND LEM DOMAIN-CONTAINING PROTEIN 2"/>
    <property type="match status" value="1"/>
</dbReference>